<keyword evidence="2" id="KW-0813">Transport</keyword>
<protein>
    <submittedName>
        <fullName evidence="10">MFS transporter</fullName>
    </submittedName>
</protein>
<dbReference type="GO" id="GO:0030395">
    <property type="term" value="F:lactose binding"/>
    <property type="evidence" value="ECO:0007669"/>
    <property type="project" value="TreeGrafter"/>
</dbReference>
<dbReference type="EMBL" id="RAYQ01000011">
    <property type="protein sequence ID" value="RKI91120.1"/>
    <property type="molecule type" value="Genomic_DNA"/>
</dbReference>
<keyword evidence="5 8" id="KW-0812">Transmembrane</keyword>
<keyword evidence="4" id="KW-0997">Cell inner membrane</keyword>
<keyword evidence="3" id="KW-1003">Cell membrane</keyword>
<feature type="transmembrane region" description="Helical" evidence="8">
    <location>
        <begin position="132"/>
        <end position="159"/>
    </location>
</feature>
<dbReference type="GO" id="GO:0015528">
    <property type="term" value="F:lactose:proton symporter activity"/>
    <property type="evidence" value="ECO:0007669"/>
    <property type="project" value="TreeGrafter"/>
</dbReference>
<evidence type="ECO:0000256" key="1">
    <source>
        <dbReference type="ARBA" id="ARBA00004429"/>
    </source>
</evidence>
<evidence type="ECO:0000313" key="11">
    <source>
        <dbReference type="Proteomes" id="UP000280696"/>
    </source>
</evidence>
<dbReference type="InterPro" id="IPR024989">
    <property type="entry name" value="MFS_assoc_dom"/>
</dbReference>
<dbReference type="GO" id="GO:0005886">
    <property type="term" value="C:plasma membrane"/>
    <property type="evidence" value="ECO:0007669"/>
    <property type="project" value="UniProtKB-SubCell"/>
</dbReference>
<evidence type="ECO:0000313" key="10">
    <source>
        <dbReference type="EMBL" id="RKI91120.1"/>
    </source>
</evidence>
<keyword evidence="6 8" id="KW-1133">Transmembrane helix</keyword>
<comment type="caution">
    <text evidence="10">The sequence shown here is derived from an EMBL/GenBank/DDBJ whole genome shotgun (WGS) entry which is preliminary data.</text>
</comment>
<feature type="transmembrane region" description="Helical" evidence="8">
    <location>
        <begin position="107"/>
        <end position="126"/>
    </location>
</feature>
<feature type="transmembrane region" description="Helical" evidence="8">
    <location>
        <begin position="391"/>
        <end position="414"/>
    </location>
</feature>
<keyword evidence="11" id="KW-1185">Reference proteome</keyword>
<feature type="transmembrane region" description="Helical" evidence="8">
    <location>
        <begin position="41"/>
        <end position="65"/>
    </location>
</feature>
<evidence type="ECO:0000256" key="2">
    <source>
        <dbReference type="ARBA" id="ARBA00022448"/>
    </source>
</evidence>
<evidence type="ECO:0000256" key="8">
    <source>
        <dbReference type="SAM" id="Phobius"/>
    </source>
</evidence>
<dbReference type="Proteomes" id="UP000280696">
    <property type="component" value="Unassembled WGS sequence"/>
</dbReference>
<dbReference type="OrthoDB" id="65739at2"/>
<reference evidence="10 11" key="1">
    <citation type="submission" date="2018-09" db="EMBL/GenBank/DDBJ databases">
        <title>Murine metabolic-syndrome-specific gut microbial biobank.</title>
        <authorList>
            <person name="Liu C."/>
        </authorList>
    </citation>
    <scope>NUCLEOTIDE SEQUENCE [LARGE SCALE GENOMIC DNA]</scope>
    <source>
        <strain evidence="10 11">0.1xD8-82</strain>
    </source>
</reference>
<proteinExistence type="predicted"/>
<feature type="transmembrane region" description="Helical" evidence="8">
    <location>
        <begin position="77"/>
        <end position="95"/>
    </location>
</feature>
<evidence type="ECO:0000256" key="5">
    <source>
        <dbReference type="ARBA" id="ARBA00022692"/>
    </source>
</evidence>
<evidence type="ECO:0000256" key="4">
    <source>
        <dbReference type="ARBA" id="ARBA00022519"/>
    </source>
</evidence>
<dbReference type="AlphaFoldDB" id="A0A3A9AHL8"/>
<evidence type="ECO:0000256" key="3">
    <source>
        <dbReference type="ARBA" id="ARBA00022475"/>
    </source>
</evidence>
<feature type="domain" description="Major facilitator superfamily associated" evidence="9">
    <location>
        <begin position="52"/>
        <end position="391"/>
    </location>
</feature>
<organism evidence="10 11">
    <name type="scientific">Parablautia intestinalis</name>
    <dbReference type="NCBI Taxonomy" id="2320100"/>
    <lineage>
        <taxon>Bacteria</taxon>
        <taxon>Bacillati</taxon>
        <taxon>Bacillota</taxon>
        <taxon>Clostridia</taxon>
        <taxon>Lachnospirales</taxon>
        <taxon>Lachnospiraceae</taxon>
        <taxon>Parablautia</taxon>
    </lineage>
</organism>
<feature type="transmembrane region" description="Helical" evidence="8">
    <location>
        <begin position="239"/>
        <end position="257"/>
    </location>
</feature>
<evidence type="ECO:0000256" key="7">
    <source>
        <dbReference type="ARBA" id="ARBA00023136"/>
    </source>
</evidence>
<comment type="subcellular location">
    <subcellularLocation>
        <location evidence="1">Cell inner membrane</location>
        <topology evidence="1">Multi-pass membrane protein</topology>
    </subcellularLocation>
</comment>
<evidence type="ECO:0000256" key="6">
    <source>
        <dbReference type="ARBA" id="ARBA00022989"/>
    </source>
</evidence>
<feature type="transmembrane region" description="Helical" evidence="8">
    <location>
        <begin position="171"/>
        <end position="189"/>
    </location>
</feature>
<evidence type="ECO:0000259" key="9">
    <source>
        <dbReference type="Pfam" id="PF12832"/>
    </source>
</evidence>
<name>A0A3A9AHL8_9FIRM</name>
<dbReference type="Gene3D" id="1.20.1250.20">
    <property type="entry name" value="MFS general substrate transporter like domains"/>
    <property type="match status" value="2"/>
</dbReference>
<dbReference type="SUPFAM" id="SSF103473">
    <property type="entry name" value="MFS general substrate transporter"/>
    <property type="match status" value="1"/>
</dbReference>
<keyword evidence="7 8" id="KW-0472">Membrane</keyword>
<dbReference type="InterPro" id="IPR036259">
    <property type="entry name" value="MFS_trans_sf"/>
</dbReference>
<dbReference type="PANTHER" id="PTHR23522:SF10">
    <property type="entry name" value="3-PHENYLPROPIONIC ACID TRANSPORTER-RELATED"/>
    <property type="match status" value="1"/>
</dbReference>
<dbReference type="PANTHER" id="PTHR23522">
    <property type="entry name" value="BLL5896 PROTEIN"/>
    <property type="match status" value="1"/>
</dbReference>
<dbReference type="Pfam" id="PF12832">
    <property type="entry name" value="MFS_1_like"/>
    <property type="match status" value="1"/>
</dbReference>
<feature type="transmembrane region" description="Helical" evidence="8">
    <location>
        <begin position="277"/>
        <end position="293"/>
    </location>
</feature>
<gene>
    <name evidence="10" type="ORF">D7V94_11515</name>
</gene>
<accession>A0A3A9AHL8</accession>
<sequence>MNANSLNVNSMNANSMNANSMNANSMNANSMNANSLRSRAVFTRFCIMQAAYWSFNAALPSYITAYMLSCGMNASTLGYLLAVYLFCALGGSLFWGRWIDIHHASRCFFLFGNVFACALGILLFIFVRQPVILFIAYPLFGFMSGPIATTLDAWVIASFPERGDAVSRSRSFATLGYAFVMLLMGQLIVKIGYQAMPVAALAFMAVNFITALFQPEAPFTEDGGGASRPDPKELLSSRLYLLLAASVFFTGMCIAPINNLKVLLFENVGGNVSYLGWDNFIGCLIQIPFLMFAGKLRFIRAEKRLLAGSMAAMFYALFVLAAKSPGMIIAGTMMNNISFGLLFPTMREMTERFVHPRLRNTAHSMIDVAYGSFSGMIASSFSGRVLESSGSASMCMICVCMELIAIAIAFFLIFSCTMRKPQRLWGKFKMNF</sequence>